<evidence type="ECO:0000313" key="2">
    <source>
        <dbReference type="Proteomes" id="UP000037237"/>
    </source>
</evidence>
<name>A0A0M0C1S8_9ARCH</name>
<dbReference type="EMBL" id="LFWU01000001">
    <property type="protein sequence ID" value="KON34679.1"/>
    <property type="molecule type" value="Genomic_DNA"/>
</dbReference>
<dbReference type="AlphaFoldDB" id="A0A0M0C1S8"/>
<protein>
    <submittedName>
        <fullName evidence="1">Uncharacterized protein</fullName>
    </submittedName>
</protein>
<accession>A0A0M0C1S8</accession>
<proteinExistence type="predicted"/>
<gene>
    <name evidence="1" type="ORF">AC477_00090</name>
</gene>
<dbReference type="Proteomes" id="UP000037237">
    <property type="component" value="Unassembled WGS sequence"/>
</dbReference>
<organism evidence="1 2">
    <name type="scientific">miscellaneous Crenarchaeota group-1 archaeon SG8-32-1</name>
    <dbReference type="NCBI Taxonomy" id="1685124"/>
    <lineage>
        <taxon>Archaea</taxon>
        <taxon>Candidatus Bathyarchaeota</taxon>
        <taxon>MCG-1</taxon>
    </lineage>
</organism>
<comment type="caution">
    <text evidence="1">The sequence shown here is derived from an EMBL/GenBank/DDBJ whole genome shotgun (WGS) entry which is preliminary data.</text>
</comment>
<evidence type="ECO:0000313" key="1">
    <source>
        <dbReference type="EMBL" id="KON34679.1"/>
    </source>
</evidence>
<reference evidence="1 2" key="1">
    <citation type="submission" date="2015-06" db="EMBL/GenBank/DDBJ databases">
        <title>New insights into the roles of widespread benthic archaea in carbon and nitrogen cycling.</title>
        <authorList>
            <person name="Lazar C.S."/>
            <person name="Baker B.J."/>
            <person name="Seitz K.W."/>
            <person name="Hyde A.S."/>
            <person name="Dick G.J."/>
            <person name="Hinrichs K.-U."/>
            <person name="Teske A.P."/>
        </authorList>
    </citation>
    <scope>NUCLEOTIDE SEQUENCE [LARGE SCALE GENOMIC DNA]</scope>
    <source>
        <strain evidence="1">SG8-32-1</strain>
    </source>
</reference>
<sequence length="82" mass="9364">MDKLYIPDPEDNDDDEEFTLFQKELDIQVEAEWLARKEQQAEAPFADRALDNIDDDDDEDLDDTVGIAPIVGGYMLIRKGGF</sequence>